<evidence type="ECO:0000313" key="12">
    <source>
        <dbReference type="Proteomes" id="UP000007575"/>
    </source>
</evidence>
<evidence type="ECO:0000313" key="11">
    <source>
        <dbReference type="EMBL" id="AFD27990.1"/>
    </source>
</evidence>
<keyword evidence="7 9" id="KW-1133">Transmembrane helix</keyword>
<comment type="catalytic activity">
    <reaction evidence="9">
        <text>Release of signal peptides from bacterial membrane prolipoproteins. Hydrolyzes -Xaa-Yaa-Zaa-|-(S,diacylglyceryl)Cys-, in which Xaa is hydrophobic (preferably Leu), and Yaa (Ala or Ser) and Zaa (Gly or Ala) have small, neutral side chains.</text>
        <dbReference type="EC" id="3.4.23.36"/>
    </reaction>
</comment>
<protein>
    <recommendedName>
        <fullName evidence="9">Lipoprotein signal peptidase</fullName>
        <ecNumber evidence="9">3.4.23.36</ecNumber>
    </recommendedName>
    <alternativeName>
        <fullName evidence="9">Prolipoprotein signal peptidase</fullName>
    </alternativeName>
    <alternativeName>
        <fullName evidence="9">Signal peptidase II</fullName>
        <shortName evidence="9">SPase II</shortName>
    </alternativeName>
</protein>
<evidence type="ECO:0000256" key="10">
    <source>
        <dbReference type="RuleBase" id="RU004181"/>
    </source>
</evidence>
<reference evidence="11 12" key="1">
    <citation type="journal article" date="2012" name="PLoS ONE">
        <title>Genome sequence and transcriptome analysis of the radioresistant bacterium Deinococcus gobiensis: insights into the extreme environmental adaptations.</title>
        <authorList>
            <person name="Yuan M."/>
            <person name="Chen M."/>
            <person name="Zhang W."/>
            <person name="Lu W."/>
            <person name="Wang J."/>
            <person name="Yang M."/>
            <person name="Zhao P."/>
            <person name="Tang R."/>
            <person name="Li X."/>
            <person name="Hao Y."/>
            <person name="Zhou Z."/>
            <person name="Zhan Y."/>
            <person name="Yu H."/>
            <person name="Teng C."/>
            <person name="Yan Y."/>
            <person name="Ping S."/>
            <person name="Wang Y."/>
            <person name="Lin M."/>
        </authorList>
    </citation>
    <scope>NUCLEOTIDE SEQUENCE [LARGE SCALE GENOMIC DNA]</scope>
    <source>
        <strain evidence="12">DSM 21396 / JCM 16679 / CGMCC 1.7299 / I-0</strain>
        <plasmid evidence="11">P3</plasmid>
    </source>
</reference>
<dbReference type="PANTHER" id="PTHR33695:SF1">
    <property type="entry name" value="LIPOPROTEIN SIGNAL PEPTIDASE"/>
    <property type="match status" value="1"/>
</dbReference>
<feature type="active site" evidence="9">
    <location>
        <position position="147"/>
    </location>
</feature>
<comment type="function">
    <text evidence="9">This protein specifically catalyzes the removal of signal peptides from prolipoproteins.</text>
</comment>
<geneLocation type="plasmid" evidence="11 12">
    <name>P3</name>
</geneLocation>
<dbReference type="NCBIfam" id="TIGR00077">
    <property type="entry name" value="lspA"/>
    <property type="match status" value="1"/>
</dbReference>
<keyword evidence="4 9" id="KW-0812">Transmembrane</keyword>
<keyword evidence="12" id="KW-1185">Reference proteome</keyword>
<dbReference type="UniPathway" id="UPA00665"/>
<feature type="transmembrane region" description="Helical" evidence="9">
    <location>
        <begin position="59"/>
        <end position="87"/>
    </location>
</feature>
<dbReference type="PATRIC" id="fig|745776.4.peg.3942"/>
<dbReference type="GO" id="GO:0005886">
    <property type="term" value="C:plasma membrane"/>
    <property type="evidence" value="ECO:0007669"/>
    <property type="project" value="UniProtKB-SubCell"/>
</dbReference>
<dbReference type="KEGG" id="dgo:DGo_PC0198"/>
<evidence type="ECO:0000256" key="6">
    <source>
        <dbReference type="ARBA" id="ARBA00022801"/>
    </source>
</evidence>
<gene>
    <name evidence="9 11" type="primary">lspA</name>
    <name evidence="11" type="ordered locus">DGo_PC0198</name>
</gene>
<dbReference type="EC" id="3.4.23.36" evidence="9"/>
<keyword evidence="5 9" id="KW-0064">Aspartyl protease</keyword>
<evidence type="ECO:0000256" key="5">
    <source>
        <dbReference type="ARBA" id="ARBA00022750"/>
    </source>
</evidence>
<evidence type="ECO:0000256" key="1">
    <source>
        <dbReference type="ARBA" id="ARBA00006139"/>
    </source>
</evidence>
<dbReference type="RefSeq" id="WP_014682900.1">
    <property type="nucleotide sequence ID" value="NC_017771.1"/>
</dbReference>
<keyword evidence="11" id="KW-0449">Lipoprotein</keyword>
<dbReference type="GO" id="GO:0006508">
    <property type="term" value="P:proteolysis"/>
    <property type="evidence" value="ECO:0007669"/>
    <property type="project" value="UniProtKB-KW"/>
</dbReference>
<dbReference type="OrthoDB" id="9810259at2"/>
<dbReference type="PANTHER" id="PTHR33695">
    <property type="entry name" value="LIPOPROTEIN SIGNAL PEPTIDASE"/>
    <property type="match status" value="1"/>
</dbReference>
<dbReference type="EMBL" id="CP002194">
    <property type="protein sequence ID" value="AFD27990.1"/>
    <property type="molecule type" value="Genomic_DNA"/>
</dbReference>
<feature type="transmembrane region" description="Helical" evidence="9">
    <location>
        <begin position="94"/>
        <end position="111"/>
    </location>
</feature>
<feature type="active site" evidence="9">
    <location>
        <position position="121"/>
    </location>
</feature>
<dbReference type="PRINTS" id="PR00781">
    <property type="entry name" value="LIPOSIGPTASE"/>
</dbReference>
<evidence type="ECO:0000256" key="8">
    <source>
        <dbReference type="ARBA" id="ARBA00023136"/>
    </source>
</evidence>
<feature type="transmembrane region" description="Helical" evidence="9">
    <location>
        <begin position="142"/>
        <end position="162"/>
    </location>
</feature>
<comment type="subcellular location">
    <subcellularLocation>
        <location evidence="9">Cell membrane</location>
        <topology evidence="9">Multi-pass membrane protein</topology>
    </subcellularLocation>
</comment>
<dbReference type="Proteomes" id="UP000007575">
    <property type="component" value="Plasmid P3"/>
</dbReference>
<keyword evidence="8 9" id="KW-0472">Membrane</keyword>
<name>H8H393_DEIGI</name>
<keyword evidence="3 9" id="KW-0645">Protease</keyword>
<dbReference type="HAMAP" id="MF_00161">
    <property type="entry name" value="LspA"/>
    <property type="match status" value="1"/>
</dbReference>
<keyword evidence="6 9" id="KW-0378">Hydrolase</keyword>
<keyword evidence="11" id="KW-0614">Plasmid</keyword>
<feature type="transmembrane region" description="Helical" evidence="9">
    <location>
        <begin position="12"/>
        <end position="31"/>
    </location>
</feature>
<dbReference type="InterPro" id="IPR001872">
    <property type="entry name" value="Peptidase_A8"/>
</dbReference>
<keyword evidence="2 9" id="KW-1003">Cell membrane</keyword>
<evidence type="ECO:0000256" key="4">
    <source>
        <dbReference type="ARBA" id="ARBA00022692"/>
    </source>
</evidence>
<dbReference type="eggNOG" id="COG0597">
    <property type="taxonomic scope" value="Bacteria"/>
</dbReference>
<dbReference type="Pfam" id="PF01252">
    <property type="entry name" value="Peptidase_A8"/>
    <property type="match status" value="1"/>
</dbReference>
<proteinExistence type="inferred from homology"/>
<organism evidence="11 12">
    <name type="scientific">Deinococcus gobiensis (strain DSM 21396 / JCM 16679 / CGMCC 1.7299 / I-0)</name>
    <dbReference type="NCBI Taxonomy" id="745776"/>
    <lineage>
        <taxon>Bacteria</taxon>
        <taxon>Thermotogati</taxon>
        <taxon>Deinococcota</taxon>
        <taxon>Deinococci</taxon>
        <taxon>Deinococcales</taxon>
        <taxon>Deinococcaceae</taxon>
        <taxon>Deinococcus</taxon>
    </lineage>
</organism>
<comment type="similarity">
    <text evidence="1 9 10">Belongs to the peptidase A8 family.</text>
</comment>
<evidence type="ECO:0000256" key="7">
    <source>
        <dbReference type="ARBA" id="ARBA00022989"/>
    </source>
</evidence>
<dbReference type="GO" id="GO:0004190">
    <property type="term" value="F:aspartic-type endopeptidase activity"/>
    <property type="evidence" value="ECO:0007669"/>
    <property type="project" value="UniProtKB-UniRule"/>
</dbReference>
<dbReference type="HOGENOM" id="CLU_083252_3_2_0"/>
<comment type="pathway">
    <text evidence="9">Protein modification; lipoprotein biosynthesis (signal peptide cleavage).</text>
</comment>
<accession>H8H393</accession>
<evidence type="ECO:0000256" key="9">
    <source>
        <dbReference type="HAMAP-Rule" id="MF_00161"/>
    </source>
</evidence>
<evidence type="ECO:0000256" key="2">
    <source>
        <dbReference type="ARBA" id="ARBA00022475"/>
    </source>
</evidence>
<evidence type="ECO:0000256" key="3">
    <source>
        <dbReference type="ARBA" id="ARBA00022670"/>
    </source>
</evidence>
<sequence length="178" mass="19001">MALTASARRRGPAYLLGVFLCVMLDQALKVWTVRTFTEGEFREFIPDVLSLGLVYNTGAAWSLFSGAALPLAALRGVVGTGLIVYLLRRPVAPLTGAALALIAGGALSNALDGWRLGKVVDTLSSHSFSFVTQLLGQGNFPIFNLADIWVVSGTALLLLLNFRRKTPTSPASAQRRSP</sequence>
<dbReference type="AlphaFoldDB" id="H8H393"/>